<keyword evidence="10" id="KW-0406">Ion transport</keyword>
<comment type="function">
    <text evidence="9 10">Fluoride-specific ion channel. Important for reducing fluoride concentration in the cell, thus reducing its toxicity.</text>
</comment>
<evidence type="ECO:0000313" key="12">
    <source>
        <dbReference type="Proteomes" id="UP000216752"/>
    </source>
</evidence>
<dbReference type="InterPro" id="IPR003691">
    <property type="entry name" value="FluC"/>
</dbReference>
<evidence type="ECO:0000256" key="2">
    <source>
        <dbReference type="ARBA" id="ARBA00022475"/>
    </source>
</evidence>
<accession>A0ABZ3IGX7</accession>
<feature type="binding site" evidence="10">
    <location>
        <position position="76"/>
    </location>
    <ligand>
        <name>Na(+)</name>
        <dbReference type="ChEBI" id="CHEBI:29101"/>
        <note>structural</note>
    </ligand>
</feature>
<dbReference type="HAMAP" id="MF_00454">
    <property type="entry name" value="FluC"/>
    <property type="match status" value="1"/>
</dbReference>
<keyword evidence="5 10" id="KW-0472">Membrane</keyword>
<keyword evidence="10" id="KW-0915">Sodium</keyword>
<evidence type="ECO:0000256" key="3">
    <source>
        <dbReference type="ARBA" id="ARBA00022692"/>
    </source>
</evidence>
<comment type="subcellular location">
    <subcellularLocation>
        <location evidence="1 10">Cell membrane</location>
        <topology evidence="1 10">Multi-pass membrane protein</topology>
    </subcellularLocation>
</comment>
<protein>
    <recommendedName>
        <fullName evidence="10">Fluoride-specific ion channel FluC</fullName>
    </recommendedName>
</protein>
<dbReference type="NCBIfam" id="TIGR00494">
    <property type="entry name" value="crcB"/>
    <property type="match status" value="1"/>
</dbReference>
<dbReference type="Proteomes" id="UP000216752">
    <property type="component" value="Chromosome"/>
</dbReference>
<sequence>MVVNVLLVALGGGIGAVTRYAVSLWAAARLGTSFPYGTFIANVVGCFIIGIFMTIVTEKFIANSYWRLLITTGFLGGFTTFSSYSYETFKLLEDTGINAAFYNIAANLVSGLLATWLGIKAIRILF</sequence>
<evidence type="ECO:0000256" key="10">
    <source>
        <dbReference type="HAMAP-Rule" id="MF_00454"/>
    </source>
</evidence>
<dbReference type="EMBL" id="CP155573">
    <property type="protein sequence ID" value="XFO64737.1"/>
    <property type="molecule type" value="Genomic_DNA"/>
</dbReference>
<dbReference type="PANTHER" id="PTHR28259:SF1">
    <property type="entry name" value="FLUORIDE EXPORT PROTEIN 1-RELATED"/>
    <property type="match status" value="1"/>
</dbReference>
<evidence type="ECO:0000256" key="1">
    <source>
        <dbReference type="ARBA" id="ARBA00004651"/>
    </source>
</evidence>
<dbReference type="RefSeq" id="WP_094607785.1">
    <property type="nucleotide sequence ID" value="NZ_CP155573.1"/>
</dbReference>
<keyword evidence="6 10" id="KW-0407">Ion channel</keyword>
<reference evidence="11" key="1">
    <citation type="submission" date="2024-05" db="EMBL/GenBank/DDBJ databases">
        <title>Isolation and characterization of Sporomusa carbonis sp. nov., a carboxydotrophic hydrogenogen in the genus of Sporomusa isolated from a charcoal burning pile.</title>
        <authorList>
            <person name="Boeer T."/>
            <person name="Rosenbaum F."/>
            <person name="Eysell L."/>
            <person name="Mueller V."/>
            <person name="Daniel R."/>
            <person name="Poehlein A."/>
        </authorList>
    </citation>
    <scope>NUCLEOTIDE SEQUENCE [LARGE SCALE GENOMIC DNA]</scope>
    <source>
        <strain evidence="11">DSM 10669</strain>
    </source>
</reference>
<organism evidence="11 12">
    <name type="scientific">Sporomusa silvacetica DSM 10669</name>
    <dbReference type="NCBI Taxonomy" id="1123289"/>
    <lineage>
        <taxon>Bacteria</taxon>
        <taxon>Bacillati</taxon>
        <taxon>Bacillota</taxon>
        <taxon>Negativicutes</taxon>
        <taxon>Selenomonadales</taxon>
        <taxon>Sporomusaceae</taxon>
        <taxon>Sporomusa</taxon>
    </lineage>
</organism>
<feature type="binding site" evidence="10">
    <location>
        <position position="79"/>
    </location>
    <ligand>
        <name>Na(+)</name>
        <dbReference type="ChEBI" id="CHEBI:29101"/>
        <note>structural</note>
    </ligand>
</feature>
<evidence type="ECO:0000256" key="8">
    <source>
        <dbReference type="ARBA" id="ARBA00035585"/>
    </source>
</evidence>
<feature type="transmembrane region" description="Helical" evidence="10">
    <location>
        <begin position="99"/>
        <end position="119"/>
    </location>
</feature>
<keyword evidence="10" id="KW-0813">Transport</keyword>
<keyword evidence="12" id="KW-1185">Reference proteome</keyword>
<comment type="catalytic activity">
    <reaction evidence="8">
        <text>fluoride(in) = fluoride(out)</text>
        <dbReference type="Rhea" id="RHEA:76159"/>
        <dbReference type="ChEBI" id="CHEBI:17051"/>
    </reaction>
    <physiologicalReaction direction="left-to-right" evidence="8">
        <dbReference type="Rhea" id="RHEA:76160"/>
    </physiologicalReaction>
</comment>
<comment type="similarity">
    <text evidence="7 10">Belongs to the fluoride channel Fluc/FEX (TC 1.A.43) family.</text>
</comment>
<evidence type="ECO:0000313" key="11">
    <source>
        <dbReference type="EMBL" id="XFO64737.1"/>
    </source>
</evidence>
<feature type="transmembrane region" description="Helical" evidence="10">
    <location>
        <begin position="7"/>
        <end position="28"/>
    </location>
</feature>
<feature type="transmembrane region" description="Helical" evidence="10">
    <location>
        <begin position="34"/>
        <end position="56"/>
    </location>
</feature>
<dbReference type="PANTHER" id="PTHR28259">
    <property type="entry name" value="FLUORIDE EXPORT PROTEIN 1-RELATED"/>
    <property type="match status" value="1"/>
</dbReference>
<evidence type="ECO:0000256" key="5">
    <source>
        <dbReference type="ARBA" id="ARBA00023136"/>
    </source>
</evidence>
<proteinExistence type="inferred from homology"/>
<comment type="activity regulation">
    <text evidence="10">Na(+) is not transported, but it plays an essential structural role and its presence is essential for fluoride channel function.</text>
</comment>
<evidence type="ECO:0000256" key="6">
    <source>
        <dbReference type="ARBA" id="ARBA00023303"/>
    </source>
</evidence>
<dbReference type="Pfam" id="PF02537">
    <property type="entry name" value="CRCB"/>
    <property type="match status" value="1"/>
</dbReference>
<evidence type="ECO:0000256" key="9">
    <source>
        <dbReference type="ARBA" id="ARBA00049940"/>
    </source>
</evidence>
<feature type="transmembrane region" description="Helical" evidence="10">
    <location>
        <begin position="68"/>
        <end position="87"/>
    </location>
</feature>
<name>A0ABZ3IGX7_9FIRM</name>
<keyword evidence="10" id="KW-0479">Metal-binding</keyword>
<evidence type="ECO:0000256" key="7">
    <source>
        <dbReference type="ARBA" id="ARBA00035120"/>
    </source>
</evidence>
<gene>
    <name evidence="10 11" type="primary">crcB</name>
    <name evidence="10" type="synonym">fluC</name>
    <name evidence="11" type="ORF">SPSIL_008440</name>
</gene>
<keyword evidence="4 10" id="KW-1133">Transmembrane helix</keyword>
<evidence type="ECO:0000256" key="4">
    <source>
        <dbReference type="ARBA" id="ARBA00022989"/>
    </source>
</evidence>
<keyword evidence="3 10" id="KW-0812">Transmembrane</keyword>
<keyword evidence="2 10" id="KW-1003">Cell membrane</keyword>